<dbReference type="Gene3D" id="3.90.400.10">
    <property type="entry name" value="Oligo-1,6-glucosidase, Domain 2"/>
    <property type="match status" value="1"/>
</dbReference>
<evidence type="ECO:0000256" key="1">
    <source>
        <dbReference type="ARBA" id="ARBA00008061"/>
    </source>
</evidence>
<dbReference type="Pfam" id="PF00128">
    <property type="entry name" value="Alpha-amylase"/>
    <property type="match status" value="1"/>
</dbReference>
<dbReference type="OrthoDB" id="9043248at2"/>
<dbReference type="InterPro" id="IPR045857">
    <property type="entry name" value="O16G_dom_2"/>
</dbReference>
<evidence type="ECO:0000313" key="5">
    <source>
        <dbReference type="Proteomes" id="UP000199113"/>
    </source>
</evidence>
<evidence type="ECO:0000313" key="4">
    <source>
        <dbReference type="EMBL" id="SFA82409.1"/>
    </source>
</evidence>
<dbReference type="PANTHER" id="PTHR10357">
    <property type="entry name" value="ALPHA-AMYLASE FAMILY MEMBER"/>
    <property type="match status" value="1"/>
</dbReference>
<dbReference type="RefSeq" id="WP_091194065.1">
    <property type="nucleotide sequence ID" value="NZ_FOKC01000001.1"/>
</dbReference>
<evidence type="ECO:0000313" key="3">
    <source>
        <dbReference type="EMBL" id="PKH37618.1"/>
    </source>
</evidence>
<reference evidence="4" key="1">
    <citation type="submission" date="2016-10" db="EMBL/GenBank/DDBJ databases">
        <authorList>
            <person name="de Groot N.N."/>
        </authorList>
    </citation>
    <scope>NUCLEOTIDE SEQUENCE [LARGE SCALE GENOMIC DNA]</scope>
    <source>
        <strain evidence="4">CGMCC 1.10697</strain>
    </source>
</reference>
<dbReference type="CDD" id="cd11332">
    <property type="entry name" value="AmyAc_OligoGlu_TS"/>
    <property type="match status" value="1"/>
</dbReference>
<dbReference type="GO" id="GO:0004556">
    <property type="term" value="F:alpha-amylase activity"/>
    <property type="evidence" value="ECO:0007669"/>
    <property type="project" value="TreeGrafter"/>
</dbReference>
<accession>A0A1I0W169</accession>
<dbReference type="Gene3D" id="3.20.20.80">
    <property type="entry name" value="Glycosidases"/>
    <property type="match status" value="2"/>
</dbReference>
<comment type="similarity">
    <text evidence="1">Belongs to the glycosyl hydrolase 13 family.</text>
</comment>
<dbReference type="STRING" id="748909.SAMN05192575_101626"/>
<feature type="domain" description="Glycosyl hydrolase family 13 catalytic" evidence="2">
    <location>
        <begin position="19"/>
        <end position="403"/>
    </location>
</feature>
<dbReference type="InterPro" id="IPR017853">
    <property type="entry name" value="GH"/>
</dbReference>
<evidence type="ECO:0000259" key="2">
    <source>
        <dbReference type="SMART" id="SM00642"/>
    </source>
</evidence>
<evidence type="ECO:0000313" key="6">
    <source>
        <dbReference type="Proteomes" id="UP000233565"/>
    </source>
</evidence>
<dbReference type="GO" id="GO:0009313">
    <property type="term" value="P:oligosaccharide catabolic process"/>
    <property type="evidence" value="ECO:0007669"/>
    <property type="project" value="TreeGrafter"/>
</dbReference>
<reference evidence="3 6" key="2">
    <citation type="submission" date="2017-12" db="EMBL/GenBank/DDBJ databases">
        <title>Pharmacopeia of the Arctic Ocean.</title>
        <authorList>
            <person name="Collins E."/>
            <person name="Ducluzeau A.-L."/>
        </authorList>
    </citation>
    <scope>NUCLEOTIDE SEQUENCE [LARGE SCALE GENOMIC DNA]</scope>
    <source>
        <strain evidence="3 6">DSM 23325</strain>
    </source>
</reference>
<name>A0A1I0W169_9ACTN</name>
<dbReference type="Proteomes" id="UP000199113">
    <property type="component" value="Unassembled WGS sequence"/>
</dbReference>
<sequence length="524" mass="57721">MADLNDPNVQWWRNAVVYQIYVRSFADSNGDGIGDLPGITARLPHLADLGVDALWITPFYTSPQHDHGYDVADYRDVDPLFGSLSDADALIARAHELDLRVVVDLVPNHTSDEHEWFKAALAAGPGSPERARYMFRDSPDGPPNNWSSVFGGPAWTQVEDGQWYLHLFDSTQPDLDWRNPEVPAMFEDVLRFWLDRGVDGFRVDVAHGLFKEESLRDQVVTDGDAPASSAHEMVERTITDEPMWDQPEVHGVYREWHRILDEAGPDRMAVAEAWTQTIESMTAFIRPDELDQTFNFAWLLADWSAESFAEVITDTLAAVEGVGAAPTWVLSNHDVVRHVTRYGGGEQGLARARAATLTMLALPGSSYLYQGEELGLEQVDVAPEDRQDPSYLRTGEVGRDGCRVPIPWGGAEAPYAFGPGAAQPWIPQPADWASLTVEAQSAAADSTLAFYKDALRIRKDFAWTAGDVVEMVDAGPDVLAFKRGPLTVVLNCGTTPAELPEGEVLLASGPVDGKLLPDTAAWLR</sequence>
<dbReference type="EMBL" id="FOKC01000001">
    <property type="protein sequence ID" value="SFA82409.1"/>
    <property type="molecule type" value="Genomic_DNA"/>
</dbReference>
<dbReference type="AlphaFoldDB" id="A0A1I0W169"/>
<dbReference type="EMBL" id="PJBV01000035">
    <property type="protein sequence ID" value="PKH37618.1"/>
    <property type="molecule type" value="Genomic_DNA"/>
</dbReference>
<dbReference type="SMART" id="SM00642">
    <property type="entry name" value="Aamy"/>
    <property type="match status" value="1"/>
</dbReference>
<gene>
    <name evidence="3" type="ORF">CXG46_19510</name>
    <name evidence="4" type="ORF">SAMN05192575_101626</name>
</gene>
<dbReference type="Proteomes" id="UP000233565">
    <property type="component" value="Unassembled WGS sequence"/>
</dbReference>
<dbReference type="SUPFAM" id="SSF51445">
    <property type="entry name" value="(Trans)glycosidases"/>
    <property type="match status" value="1"/>
</dbReference>
<dbReference type="PANTHER" id="PTHR10357:SF179">
    <property type="entry name" value="NEUTRAL AND BASIC AMINO ACID TRANSPORT PROTEIN RBAT"/>
    <property type="match status" value="1"/>
</dbReference>
<dbReference type="InterPro" id="IPR006047">
    <property type="entry name" value="GH13_cat_dom"/>
</dbReference>
<proteinExistence type="inferred from homology"/>
<keyword evidence="6" id="KW-1185">Reference proteome</keyword>
<organism evidence="4 5">
    <name type="scientific">Nocardioides alpinus</name>
    <dbReference type="NCBI Taxonomy" id="748909"/>
    <lineage>
        <taxon>Bacteria</taxon>
        <taxon>Bacillati</taxon>
        <taxon>Actinomycetota</taxon>
        <taxon>Actinomycetes</taxon>
        <taxon>Propionibacteriales</taxon>
        <taxon>Nocardioidaceae</taxon>
        <taxon>Nocardioides</taxon>
    </lineage>
</organism>
<protein>
    <submittedName>
        <fullName evidence="3">Alpha-amylase</fullName>
    </submittedName>
    <submittedName>
        <fullName evidence="4">Alpha-glucosidase</fullName>
    </submittedName>
</protein>